<accession>A0A4Y2C583</accession>
<evidence type="ECO:0000313" key="2">
    <source>
        <dbReference type="Proteomes" id="UP000499080"/>
    </source>
</evidence>
<gene>
    <name evidence="1" type="ORF">AVEN_111596_1</name>
</gene>
<name>A0A4Y2C583_ARAVE</name>
<dbReference type="AlphaFoldDB" id="A0A4Y2C583"/>
<dbReference type="EMBL" id="BGPR01000140">
    <property type="protein sequence ID" value="GBL98464.1"/>
    <property type="molecule type" value="Genomic_DNA"/>
</dbReference>
<reference evidence="1 2" key="1">
    <citation type="journal article" date="2019" name="Sci. Rep.">
        <title>Orb-weaving spider Araneus ventricosus genome elucidates the spidroin gene catalogue.</title>
        <authorList>
            <person name="Kono N."/>
            <person name="Nakamura H."/>
            <person name="Ohtoshi R."/>
            <person name="Moran D.A.P."/>
            <person name="Shinohara A."/>
            <person name="Yoshida Y."/>
            <person name="Fujiwara M."/>
            <person name="Mori M."/>
            <person name="Tomita M."/>
            <person name="Arakawa K."/>
        </authorList>
    </citation>
    <scope>NUCLEOTIDE SEQUENCE [LARGE SCALE GENOMIC DNA]</scope>
</reference>
<comment type="caution">
    <text evidence="1">The sequence shown here is derived from an EMBL/GenBank/DDBJ whole genome shotgun (WGS) entry which is preliminary data.</text>
</comment>
<dbReference type="Proteomes" id="UP000499080">
    <property type="component" value="Unassembled WGS sequence"/>
</dbReference>
<proteinExistence type="predicted"/>
<sequence length="126" mass="14485">MLILWQNREFNRAFTQSQANEFQPWRQTMGLGDKFGTFSDKAKPLENTRNVAPSLLGTEISRTFVINLCDVTSCRKRYRSAWKTMFGLPGDATCSLEWLHNLGIIIQDTPNHLRTSLETIQLQAHI</sequence>
<organism evidence="1 2">
    <name type="scientific">Araneus ventricosus</name>
    <name type="common">Orbweaver spider</name>
    <name type="synonym">Epeira ventricosa</name>
    <dbReference type="NCBI Taxonomy" id="182803"/>
    <lineage>
        <taxon>Eukaryota</taxon>
        <taxon>Metazoa</taxon>
        <taxon>Ecdysozoa</taxon>
        <taxon>Arthropoda</taxon>
        <taxon>Chelicerata</taxon>
        <taxon>Arachnida</taxon>
        <taxon>Araneae</taxon>
        <taxon>Araneomorphae</taxon>
        <taxon>Entelegynae</taxon>
        <taxon>Araneoidea</taxon>
        <taxon>Araneidae</taxon>
        <taxon>Araneus</taxon>
    </lineage>
</organism>
<keyword evidence="2" id="KW-1185">Reference proteome</keyword>
<evidence type="ECO:0000313" key="1">
    <source>
        <dbReference type="EMBL" id="GBL98464.1"/>
    </source>
</evidence>
<protein>
    <submittedName>
        <fullName evidence="1">Uncharacterized protein</fullName>
    </submittedName>
</protein>